<keyword evidence="1" id="KW-0472">Membrane</keyword>
<keyword evidence="1" id="KW-0812">Transmembrane</keyword>
<protein>
    <submittedName>
        <fullName evidence="2">Uncharacterized protein</fullName>
    </submittedName>
</protein>
<evidence type="ECO:0000313" key="2">
    <source>
        <dbReference type="EMBL" id="QDV85841.1"/>
    </source>
</evidence>
<sequence length="101" mass="11178">MDLAHLHLLLNHFPIIGTLFGVGFLAYGVIRSDDRIANAGKVVLVLMALMTIPAYFTGEPAEKVIRAFRGSAKMTSTPTNPQPSRHSLRCWFWAGLRLLPC</sequence>
<feature type="transmembrane region" description="Helical" evidence="1">
    <location>
        <begin position="12"/>
        <end position="30"/>
    </location>
</feature>
<proteinExistence type="predicted"/>
<dbReference type="Proteomes" id="UP000318081">
    <property type="component" value="Chromosome"/>
</dbReference>
<dbReference type="EMBL" id="CP036432">
    <property type="protein sequence ID" value="QDV85841.1"/>
    <property type="molecule type" value="Genomic_DNA"/>
</dbReference>
<evidence type="ECO:0000313" key="3">
    <source>
        <dbReference type="Proteomes" id="UP000318081"/>
    </source>
</evidence>
<gene>
    <name evidence="2" type="ORF">TBK1r_48570</name>
</gene>
<feature type="transmembrane region" description="Helical" evidence="1">
    <location>
        <begin position="42"/>
        <end position="58"/>
    </location>
</feature>
<reference evidence="2 3" key="1">
    <citation type="submission" date="2019-02" db="EMBL/GenBank/DDBJ databases">
        <title>Deep-cultivation of Planctomycetes and their phenomic and genomic characterization uncovers novel biology.</title>
        <authorList>
            <person name="Wiegand S."/>
            <person name="Jogler M."/>
            <person name="Boedeker C."/>
            <person name="Pinto D."/>
            <person name="Vollmers J."/>
            <person name="Rivas-Marin E."/>
            <person name="Kohn T."/>
            <person name="Peeters S.H."/>
            <person name="Heuer A."/>
            <person name="Rast P."/>
            <person name="Oberbeckmann S."/>
            <person name="Bunk B."/>
            <person name="Jeske O."/>
            <person name="Meyerdierks A."/>
            <person name="Storesund J.E."/>
            <person name="Kallscheuer N."/>
            <person name="Luecker S."/>
            <person name="Lage O.M."/>
            <person name="Pohl T."/>
            <person name="Merkel B.J."/>
            <person name="Hornburger P."/>
            <person name="Mueller R.-W."/>
            <person name="Bruemmer F."/>
            <person name="Labrenz M."/>
            <person name="Spormann A.M."/>
            <person name="Op den Camp H."/>
            <person name="Overmann J."/>
            <person name="Amann R."/>
            <person name="Jetten M.S.M."/>
            <person name="Mascher T."/>
            <person name="Medema M.H."/>
            <person name="Devos D.P."/>
            <person name="Kaster A.-K."/>
            <person name="Ovreas L."/>
            <person name="Rohde M."/>
            <person name="Galperin M.Y."/>
            <person name="Jogler C."/>
        </authorList>
    </citation>
    <scope>NUCLEOTIDE SEQUENCE [LARGE SCALE GENOMIC DNA]</scope>
    <source>
        <strain evidence="2 3">TBK1r</strain>
    </source>
</reference>
<evidence type="ECO:0000256" key="1">
    <source>
        <dbReference type="SAM" id="Phobius"/>
    </source>
</evidence>
<keyword evidence="1" id="KW-1133">Transmembrane helix</keyword>
<organism evidence="2 3">
    <name type="scientific">Stieleria magnilauensis</name>
    <dbReference type="NCBI Taxonomy" id="2527963"/>
    <lineage>
        <taxon>Bacteria</taxon>
        <taxon>Pseudomonadati</taxon>
        <taxon>Planctomycetota</taxon>
        <taxon>Planctomycetia</taxon>
        <taxon>Pirellulales</taxon>
        <taxon>Pirellulaceae</taxon>
        <taxon>Stieleria</taxon>
    </lineage>
</organism>
<keyword evidence="3" id="KW-1185">Reference proteome</keyword>
<accession>A0ABX5XVN8</accession>
<name>A0ABX5XVN8_9BACT</name>